<keyword evidence="6" id="KW-1185">Reference proteome</keyword>
<dbReference type="EMBL" id="JBBCAQ010000010">
    <property type="protein sequence ID" value="KAK7602059.1"/>
    <property type="molecule type" value="Genomic_DNA"/>
</dbReference>
<dbReference type="GO" id="GO:0031573">
    <property type="term" value="P:mitotic intra-S DNA damage checkpoint signaling"/>
    <property type="evidence" value="ECO:0007669"/>
    <property type="project" value="TreeGrafter"/>
</dbReference>
<dbReference type="GO" id="GO:0030896">
    <property type="term" value="C:checkpoint clamp complex"/>
    <property type="evidence" value="ECO:0007669"/>
    <property type="project" value="InterPro"/>
</dbReference>
<name>A0AAN9Y883_9HEMI</name>
<accession>A0AAN9Y883</accession>
<dbReference type="PANTHER" id="PTHR12900">
    <property type="entry name" value="MITOTIC AND DNA DAMAGE CHECKPOINT PROTEIN HUS1"/>
    <property type="match status" value="1"/>
</dbReference>
<evidence type="ECO:0000256" key="1">
    <source>
        <dbReference type="ARBA" id="ARBA00004123"/>
    </source>
</evidence>
<dbReference type="GO" id="GO:0044778">
    <property type="term" value="P:meiotic DNA integrity checkpoint signaling"/>
    <property type="evidence" value="ECO:0007669"/>
    <property type="project" value="TreeGrafter"/>
</dbReference>
<evidence type="ECO:0000256" key="2">
    <source>
        <dbReference type="ARBA" id="ARBA00005563"/>
    </source>
</evidence>
<dbReference type="GO" id="GO:0000723">
    <property type="term" value="P:telomere maintenance"/>
    <property type="evidence" value="ECO:0007669"/>
    <property type="project" value="TreeGrafter"/>
</dbReference>
<evidence type="ECO:0000256" key="3">
    <source>
        <dbReference type="ARBA" id="ARBA00023242"/>
    </source>
</evidence>
<comment type="subcellular location">
    <subcellularLocation>
        <location evidence="1">Nucleus</location>
    </subcellularLocation>
</comment>
<evidence type="ECO:0000313" key="6">
    <source>
        <dbReference type="Proteomes" id="UP001367676"/>
    </source>
</evidence>
<dbReference type="AlphaFoldDB" id="A0AAN9Y883"/>
<dbReference type="GO" id="GO:0005730">
    <property type="term" value="C:nucleolus"/>
    <property type="evidence" value="ECO:0007669"/>
    <property type="project" value="InterPro"/>
</dbReference>
<sequence>MKFRATLVELACMRQFSCIIHTLSKLSKTCVLRICDDRLYFIVPEDHSIPHRISVWCILHKNEFFNSYVMVGDGEKNEIFLEFSSDMLSSSLNSIKANSNVLSLKIKLTHKVAPCITLELALASATGSQICTHDVPVLIIPKKEWDDYKEPTITDYNVSIQMPGTKIVKNIVDKLRKISSKVTITATSRGTFSMLGKTTSASIEVHFKDLIVKKLRDAGLKQIPFYGCYENSFSFDDSLNIIHTYQISATSPSASVCVEIKKISQFLTCDSINASIMVCNIVADHMLHMSLSHNGFALNYYMMAVEE</sequence>
<organism evidence="5 6">
    <name type="scientific">Parthenolecanium corni</name>
    <dbReference type="NCBI Taxonomy" id="536013"/>
    <lineage>
        <taxon>Eukaryota</taxon>
        <taxon>Metazoa</taxon>
        <taxon>Ecdysozoa</taxon>
        <taxon>Arthropoda</taxon>
        <taxon>Hexapoda</taxon>
        <taxon>Insecta</taxon>
        <taxon>Pterygota</taxon>
        <taxon>Neoptera</taxon>
        <taxon>Paraneoptera</taxon>
        <taxon>Hemiptera</taxon>
        <taxon>Sternorrhyncha</taxon>
        <taxon>Coccoidea</taxon>
        <taxon>Coccidae</taxon>
        <taxon>Parthenolecanium</taxon>
    </lineage>
</organism>
<evidence type="ECO:0000313" key="5">
    <source>
        <dbReference type="EMBL" id="KAK7602059.1"/>
    </source>
</evidence>
<dbReference type="GO" id="GO:0006289">
    <property type="term" value="P:nucleotide-excision repair"/>
    <property type="evidence" value="ECO:0007669"/>
    <property type="project" value="TreeGrafter"/>
</dbReference>
<dbReference type="PANTHER" id="PTHR12900:SF0">
    <property type="entry name" value="CHECKPOINT PROTEIN"/>
    <property type="match status" value="1"/>
</dbReference>
<dbReference type="Proteomes" id="UP001367676">
    <property type="component" value="Unassembled WGS sequence"/>
</dbReference>
<dbReference type="Pfam" id="PF04005">
    <property type="entry name" value="Hus1"/>
    <property type="match status" value="1"/>
</dbReference>
<evidence type="ECO:0000256" key="4">
    <source>
        <dbReference type="PIRNR" id="PIRNR011312"/>
    </source>
</evidence>
<gene>
    <name evidence="5" type="ORF">V9T40_009500</name>
</gene>
<dbReference type="Gene3D" id="3.70.10.10">
    <property type="match status" value="1"/>
</dbReference>
<comment type="similarity">
    <text evidence="2 4">Belongs to the HUS1 family.</text>
</comment>
<dbReference type="InterPro" id="IPR016580">
    <property type="entry name" value="HUS1"/>
</dbReference>
<dbReference type="InterPro" id="IPR007150">
    <property type="entry name" value="HUS1/Mec3"/>
</dbReference>
<dbReference type="GO" id="GO:0035861">
    <property type="term" value="C:site of double-strand break"/>
    <property type="evidence" value="ECO:0007669"/>
    <property type="project" value="TreeGrafter"/>
</dbReference>
<proteinExistence type="inferred from homology"/>
<comment type="caution">
    <text evidence="5">The sequence shown here is derived from an EMBL/GenBank/DDBJ whole genome shotgun (WGS) entry which is preliminary data.</text>
</comment>
<keyword evidence="3" id="KW-0539">Nucleus</keyword>
<reference evidence="5 6" key="1">
    <citation type="submission" date="2024-03" db="EMBL/GenBank/DDBJ databases">
        <title>Adaptation during the transition from Ophiocordyceps entomopathogen to insect associate is accompanied by gene loss and intensified selection.</title>
        <authorList>
            <person name="Ward C.M."/>
            <person name="Onetto C.A."/>
            <person name="Borneman A.R."/>
        </authorList>
    </citation>
    <scope>NUCLEOTIDE SEQUENCE [LARGE SCALE GENOMIC DNA]</scope>
    <source>
        <strain evidence="5">AWRI1</strain>
        <tissue evidence="5">Single Adult Female</tissue>
    </source>
</reference>
<dbReference type="GO" id="GO:0033314">
    <property type="term" value="P:mitotic DNA replication checkpoint signaling"/>
    <property type="evidence" value="ECO:0007669"/>
    <property type="project" value="TreeGrafter"/>
</dbReference>
<protein>
    <recommendedName>
        <fullName evidence="4">Checkpoint protein</fullName>
    </recommendedName>
</protein>
<dbReference type="PIRSF" id="PIRSF011312">
    <property type="entry name" value="Cell_cycle_HUS1"/>
    <property type="match status" value="1"/>
</dbReference>
<dbReference type="GO" id="GO:0000724">
    <property type="term" value="P:double-strand break repair via homologous recombination"/>
    <property type="evidence" value="ECO:0007669"/>
    <property type="project" value="TreeGrafter"/>
</dbReference>